<feature type="non-terminal residue" evidence="2">
    <location>
        <position position="1"/>
    </location>
</feature>
<organism evidence="2 3">
    <name type="scientific">Euroglyphus maynei</name>
    <name type="common">Mayne's house dust mite</name>
    <dbReference type="NCBI Taxonomy" id="6958"/>
    <lineage>
        <taxon>Eukaryota</taxon>
        <taxon>Metazoa</taxon>
        <taxon>Ecdysozoa</taxon>
        <taxon>Arthropoda</taxon>
        <taxon>Chelicerata</taxon>
        <taxon>Arachnida</taxon>
        <taxon>Acari</taxon>
        <taxon>Acariformes</taxon>
        <taxon>Sarcoptiformes</taxon>
        <taxon>Astigmata</taxon>
        <taxon>Psoroptidia</taxon>
        <taxon>Analgoidea</taxon>
        <taxon>Pyroglyphidae</taxon>
        <taxon>Pyroglyphinae</taxon>
        <taxon>Euroglyphus</taxon>
    </lineage>
</organism>
<dbReference type="EMBL" id="MUJZ01069343">
    <property type="protein sequence ID" value="OTF69667.1"/>
    <property type="molecule type" value="Genomic_DNA"/>
</dbReference>
<evidence type="ECO:0000313" key="2">
    <source>
        <dbReference type="EMBL" id="OTF69667.1"/>
    </source>
</evidence>
<dbReference type="OrthoDB" id="6380161at2759"/>
<comment type="caution">
    <text evidence="2">The sequence shown here is derived from an EMBL/GenBank/DDBJ whole genome shotgun (WGS) entry which is preliminary data.</text>
</comment>
<evidence type="ECO:0000313" key="3">
    <source>
        <dbReference type="Proteomes" id="UP000194236"/>
    </source>
</evidence>
<dbReference type="InterPro" id="IPR055471">
    <property type="entry name" value="DUF7043"/>
</dbReference>
<proteinExistence type="predicted"/>
<sequence length="110" mass="12804">LYKEDALSGQITVSLSSDSTCTTQLTNSSSFPSLITLFIVPNKRIPPMVEASKCRFPDWMQGRWQRTKVDNQQFIYKDAQNQFRTIRSRCVQRQSDLANDRFIVHSITQW</sequence>
<keyword evidence="3" id="KW-1185">Reference proteome</keyword>
<protein>
    <recommendedName>
        <fullName evidence="1">DUF7043 domain-containing protein</fullName>
    </recommendedName>
</protein>
<gene>
    <name evidence="2" type="ORF">BLA29_007901</name>
</gene>
<dbReference type="AlphaFoldDB" id="A0A1Y3ANS3"/>
<dbReference type="PANTHER" id="PTHR22255:SF4">
    <property type="entry name" value="CATION-INDEPENDENT MANNOSE-6-PHOSPHATE RECEPTOR"/>
    <property type="match status" value="1"/>
</dbReference>
<dbReference type="Pfam" id="PF23070">
    <property type="entry name" value="DUF7043"/>
    <property type="match status" value="1"/>
</dbReference>
<reference evidence="2 3" key="1">
    <citation type="submission" date="2017-03" db="EMBL/GenBank/DDBJ databases">
        <title>Genome Survey of Euroglyphus maynei.</title>
        <authorList>
            <person name="Arlian L.G."/>
            <person name="Morgan M.S."/>
            <person name="Rider S.D."/>
        </authorList>
    </citation>
    <scope>NUCLEOTIDE SEQUENCE [LARGE SCALE GENOMIC DNA]</scope>
    <source>
        <strain evidence="2">Arlian Lab</strain>
        <tissue evidence="2">Whole body</tissue>
    </source>
</reference>
<evidence type="ECO:0000259" key="1">
    <source>
        <dbReference type="Pfam" id="PF23070"/>
    </source>
</evidence>
<dbReference type="Proteomes" id="UP000194236">
    <property type="component" value="Unassembled WGS sequence"/>
</dbReference>
<accession>A0A1Y3ANS3</accession>
<name>A0A1Y3ANS3_EURMA</name>
<feature type="domain" description="DUF7043" evidence="1">
    <location>
        <begin position="51"/>
        <end position="109"/>
    </location>
</feature>
<dbReference type="PANTHER" id="PTHR22255">
    <property type="entry name" value="LP06548P"/>
    <property type="match status" value="1"/>
</dbReference>